<feature type="domain" description="Methyltransferase" evidence="2">
    <location>
        <begin position="39"/>
        <end position="151"/>
    </location>
</feature>
<dbReference type="GO" id="GO:0032259">
    <property type="term" value="P:methylation"/>
    <property type="evidence" value="ECO:0007669"/>
    <property type="project" value="UniProtKB-KW"/>
</dbReference>
<name>A0ABD5YP90_9EURY</name>
<dbReference type="Proteomes" id="UP001596417">
    <property type="component" value="Unassembled WGS sequence"/>
</dbReference>
<dbReference type="AlphaFoldDB" id="A0ABD5YP90"/>
<keyword evidence="4" id="KW-1185">Reference proteome</keyword>
<dbReference type="InterPro" id="IPR050447">
    <property type="entry name" value="Erg6_SMT_methyltransf"/>
</dbReference>
<gene>
    <name evidence="3" type="ORF">ACFQL7_16530</name>
</gene>
<dbReference type="Gene3D" id="3.40.50.150">
    <property type="entry name" value="Vaccinia Virus protein VP39"/>
    <property type="match status" value="1"/>
</dbReference>
<dbReference type="InterPro" id="IPR025714">
    <property type="entry name" value="Methyltranfer_dom"/>
</dbReference>
<dbReference type="InterPro" id="IPR029063">
    <property type="entry name" value="SAM-dependent_MTases_sf"/>
</dbReference>
<protein>
    <submittedName>
        <fullName evidence="3">Methyltransferase domain-containing protein</fullName>
    </submittedName>
</protein>
<sequence>MTESKPSDEEERERWERILTTQTEEEFRDFVIDQLDLRPDESVLSVGCGPGFETAALAQHIGEKGSITGIDVNEAVLAAATDLCGDLSQVSFKQGDITDLPVADESYHLAIAKQVLYAVSDIDAAVNELFRVIKPGGRVAVTAGDRRTHVKHTPTDRMQRADEIYRSEMGDRQRGTRLAALLPEAGFTIEEIVPRAKIQTEINDQIEQGIEVQRQLLAANDAFDDAEIEAWERDLRDLNETGQFLSCSTSFLHIARRPE</sequence>
<dbReference type="CDD" id="cd02440">
    <property type="entry name" value="AdoMet_MTases"/>
    <property type="match status" value="1"/>
</dbReference>
<comment type="caution">
    <text evidence="3">The sequence shown here is derived from an EMBL/GenBank/DDBJ whole genome shotgun (WGS) entry which is preliminary data.</text>
</comment>
<dbReference type="GO" id="GO:0008168">
    <property type="term" value="F:methyltransferase activity"/>
    <property type="evidence" value="ECO:0007669"/>
    <property type="project" value="UniProtKB-KW"/>
</dbReference>
<evidence type="ECO:0000259" key="2">
    <source>
        <dbReference type="Pfam" id="PF13847"/>
    </source>
</evidence>
<organism evidence="3 4">
    <name type="scientific">Halocatena marina</name>
    <dbReference type="NCBI Taxonomy" id="2934937"/>
    <lineage>
        <taxon>Archaea</taxon>
        <taxon>Methanobacteriati</taxon>
        <taxon>Methanobacteriota</taxon>
        <taxon>Stenosarchaea group</taxon>
        <taxon>Halobacteria</taxon>
        <taxon>Halobacteriales</taxon>
        <taxon>Natronomonadaceae</taxon>
        <taxon>Halocatena</taxon>
    </lineage>
</organism>
<accession>A0ABD5YP90</accession>
<dbReference type="SUPFAM" id="SSF53335">
    <property type="entry name" value="S-adenosyl-L-methionine-dependent methyltransferases"/>
    <property type="match status" value="1"/>
</dbReference>
<evidence type="ECO:0000313" key="4">
    <source>
        <dbReference type="Proteomes" id="UP001596417"/>
    </source>
</evidence>
<evidence type="ECO:0000313" key="3">
    <source>
        <dbReference type="EMBL" id="MFC7191249.1"/>
    </source>
</evidence>
<keyword evidence="3" id="KW-0489">Methyltransferase</keyword>
<dbReference type="PANTHER" id="PTHR44068">
    <property type="entry name" value="ZGC:194242"/>
    <property type="match status" value="1"/>
</dbReference>
<proteinExistence type="predicted"/>
<dbReference type="RefSeq" id="WP_264555726.1">
    <property type="nucleotide sequence ID" value="NZ_CP109979.1"/>
</dbReference>
<reference evidence="3 4" key="1">
    <citation type="journal article" date="2019" name="Int. J. Syst. Evol. Microbiol.">
        <title>The Global Catalogue of Microorganisms (GCM) 10K type strain sequencing project: providing services to taxonomists for standard genome sequencing and annotation.</title>
        <authorList>
            <consortium name="The Broad Institute Genomics Platform"/>
            <consortium name="The Broad Institute Genome Sequencing Center for Infectious Disease"/>
            <person name="Wu L."/>
            <person name="Ma J."/>
        </authorList>
    </citation>
    <scope>NUCLEOTIDE SEQUENCE [LARGE SCALE GENOMIC DNA]</scope>
    <source>
        <strain evidence="3 4">RDMS1</strain>
    </source>
</reference>
<keyword evidence="1" id="KW-0808">Transferase</keyword>
<dbReference type="Pfam" id="PF13847">
    <property type="entry name" value="Methyltransf_31"/>
    <property type="match status" value="1"/>
</dbReference>
<dbReference type="EMBL" id="JBHTAX010000001">
    <property type="protein sequence ID" value="MFC7191249.1"/>
    <property type="molecule type" value="Genomic_DNA"/>
</dbReference>
<dbReference type="GeneID" id="76200966"/>
<dbReference type="PANTHER" id="PTHR44068:SF1">
    <property type="entry name" value="HYPOTHETICAL LOC100005854"/>
    <property type="match status" value="1"/>
</dbReference>
<evidence type="ECO:0000256" key="1">
    <source>
        <dbReference type="ARBA" id="ARBA00022679"/>
    </source>
</evidence>